<organism evidence="2 3">
    <name type="scientific">Trachymyrmex cornetzi</name>
    <dbReference type="NCBI Taxonomy" id="471704"/>
    <lineage>
        <taxon>Eukaryota</taxon>
        <taxon>Metazoa</taxon>
        <taxon>Ecdysozoa</taxon>
        <taxon>Arthropoda</taxon>
        <taxon>Hexapoda</taxon>
        <taxon>Insecta</taxon>
        <taxon>Pterygota</taxon>
        <taxon>Neoptera</taxon>
        <taxon>Endopterygota</taxon>
        <taxon>Hymenoptera</taxon>
        <taxon>Apocrita</taxon>
        <taxon>Aculeata</taxon>
        <taxon>Formicoidea</taxon>
        <taxon>Formicidae</taxon>
        <taxon>Myrmicinae</taxon>
        <taxon>Trachymyrmex</taxon>
    </lineage>
</organism>
<reference evidence="2 3" key="1">
    <citation type="submission" date="2015-09" db="EMBL/GenBank/DDBJ databases">
        <title>Trachymyrmex cornetzi WGS genome.</title>
        <authorList>
            <person name="Nygaard S."/>
            <person name="Hu H."/>
            <person name="Boomsma J."/>
            <person name="Zhang G."/>
        </authorList>
    </citation>
    <scope>NUCLEOTIDE SEQUENCE [LARGE SCALE GENOMIC DNA]</scope>
    <source>
        <strain evidence="2">Tcor2-1</strain>
        <tissue evidence="2">Whole body</tissue>
    </source>
</reference>
<accession>A0A195E6K5</accession>
<keyword evidence="3" id="KW-1185">Reference proteome</keyword>
<keyword evidence="1" id="KW-1133">Transmembrane helix</keyword>
<gene>
    <name evidence="2" type="ORF">ALC57_06627</name>
</gene>
<evidence type="ECO:0000313" key="3">
    <source>
        <dbReference type="Proteomes" id="UP000078492"/>
    </source>
</evidence>
<protein>
    <submittedName>
        <fullName evidence="2">Uncharacterized protein</fullName>
    </submittedName>
</protein>
<feature type="transmembrane region" description="Helical" evidence="1">
    <location>
        <begin position="64"/>
        <end position="83"/>
    </location>
</feature>
<proteinExistence type="predicted"/>
<dbReference type="EMBL" id="KQ979568">
    <property type="protein sequence ID" value="KYN20721.1"/>
    <property type="molecule type" value="Genomic_DNA"/>
</dbReference>
<sequence length="169" mass="18435">MHDRYHCMISFRLQAKAQSAVPPTRQLHHEHLQREQIAQHCDTTRETNLTALFNVFDGSDRIRGVSPGLFSVVLGILIYLIVWSEHHTFPLQQSLAAARIVRSQDLSCVKRAMKQEQNKIITRNVLIARVCSLALGSSRIAAGAAAGWIGALVSWILVAEGGGAGATGG</sequence>
<evidence type="ECO:0000256" key="1">
    <source>
        <dbReference type="SAM" id="Phobius"/>
    </source>
</evidence>
<name>A0A195E6K5_9HYME</name>
<dbReference type="AlphaFoldDB" id="A0A195E6K5"/>
<dbReference type="Proteomes" id="UP000078492">
    <property type="component" value="Unassembled WGS sequence"/>
</dbReference>
<evidence type="ECO:0000313" key="2">
    <source>
        <dbReference type="EMBL" id="KYN20721.1"/>
    </source>
</evidence>
<keyword evidence="1" id="KW-0472">Membrane</keyword>
<keyword evidence="1" id="KW-0812">Transmembrane</keyword>